<name>A0AAN9IQT9_CLITE</name>
<dbReference type="GO" id="GO:0080142">
    <property type="term" value="P:regulation of salicylic acid biosynthetic process"/>
    <property type="evidence" value="ECO:0007669"/>
    <property type="project" value="TreeGrafter"/>
</dbReference>
<dbReference type="InterPro" id="IPR046829">
    <property type="entry name" value="Calmod_bind_C"/>
</dbReference>
<keyword evidence="13" id="KW-1185">Reference proteome</keyword>
<evidence type="ECO:0000256" key="1">
    <source>
        <dbReference type="ARBA" id="ARBA00004123"/>
    </source>
</evidence>
<dbReference type="GO" id="GO:0005634">
    <property type="term" value="C:nucleus"/>
    <property type="evidence" value="ECO:0007669"/>
    <property type="project" value="UniProtKB-SubCell"/>
</dbReference>
<evidence type="ECO:0000256" key="4">
    <source>
        <dbReference type="ARBA" id="ARBA00023125"/>
    </source>
</evidence>
<evidence type="ECO:0000313" key="13">
    <source>
        <dbReference type="Proteomes" id="UP001359559"/>
    </source>
</evidence>
<dbReference type="GO" id="GO:0043565">
    <property type="term" value="F:sequence-specific DNA binding"/>
    <property type="evidence" value="ECO:0007669"/>
    <property type="project" value="TreeGrafter"/>
</dbReference>
<feature type="compositionally biased region" description="Basic and acidic residues" evidence="8">
    <location>
        <begin position="1"/>
        <end position="21"/>
    </location>
</feature>
<dbReference type="Pfam" id="PF20452">
    <property type="entry name" value="Calmod_bind_C"/>
    <property type="match status" value="1"/>
</dbReference>
<feature type="region of interest" description="Disordered" evidence="8">
    <location>
        <begin position="1"/>
        <end position="42"/>
    </location>
</feature>
<dbReference type="PANTHER" id="PTHR31713">
    <property type="entry name" value="OS02G0177800 PROTEIN"/>
    <property type="match status" value="1"/>
</dbReference>
<dbReference type="GO" id="GO:0003700">
    <property type="term" value="F:DNA-binding transcription factor activity"/>
    <property type="evidence" value="ECO:0007669"/>
    <property type="project" value="TreeGrafter"/>
</dbReference>
<accession>A0AAN9IQT9</accession>
<evidence type="ECO:0000256" key="3">
    <source>
        <dbReference type="ARBA" id="ARBA00023015"/>
    </source>
</evidence>
<dbReference type="GO" id="GO:0005516">
    <property type="term" value="F:calmodulin binding"/>
    <property type="evidence" value="ECO:0007669"/>
    <property type="project" value="InterPro"/>
</dbReference>
<evidence type="ECO:0000313" key="12">
    <source>
        <dbReference type="EMBL" id="KAK7284416.1"/>
    </source>
</evidence>
<protein>
    <recommendedName>
        <fullName evidence="14">Calmodulin-binding protein</fullName>
    </recommendedName>
</protein>
<keyword evidence="6" id="KW-0804">Transcription</keyword>
<evidence type="ECO:0000256" key="6">
    <source>
        <dbReference type="ARBA" id="ARBA00023163"/>
    </source>
</evidence>
<dbReference type="Pfam" id="PF07887">
    <property type="entry name" value="Calmodulin_bind"/>
    <property type="match status" value="2"/>
</dbReference>
<dbReference type="Proteomes" id="UP001359559">
    <property type="component" value="Unassembled WGS sequence"/>
</dbReference>
<keyword evidence="4" id="KW-0238">DNA-binding</keyword>
<evidence type="ECO:0000256" key="2">
    <source>
        <dbReference type="ARBA" id="ARBA00007214"/>
    </source>
</evidence>
<sequence length="856" mass="95963">MASKRTLDKDGQENNERDFQVRWKKRHGESEQLDLNQKDGKGGGGRALQLWIVNKPANIFTKTPIKAEGGPLQVELRDAVSQQRIAREEYSTIKVKIWVLDGDFGCDGKEDWTAEEFIAQTLKPRVEKGPLLNRDTVTVVLKDGVGFIDQNIVCINDISSWTRSGKFRLGVQLLPPNSIGEHVREGVSEPFKVKDNRGKEYEKHYPPSLNDEVWRLENIGRKGKLHEQLKELGITTVQKLLQKNTTDQASLKNIGTTGKTPWDKIIEHAKKCNVENGERYNYHALEYSMSLVFNCIYEVVEVSFGGQNSRPLQSLNSEEKHLVETVKQLAYKNLDDLVLIDIRGGFVNTLTGVQPPQYGQQGHEFGGQTEAWCAIASTSTPNNELPMSWVDQFCAGAWCSDLFTFSNTADAHKGKSKTLWQKIRNALKWISKAKYCKCSNKHPIIPLSPLLGHSHFPYFASSHCSSLQANELPTKRKRGEQSETTGFLSWFRLISKPLPPSSMLLLENMIRKPVREVLDHKFGELDSQLPRSLMNDEDGKSFRLVFENELPSTIFTLSKIKAKDNNGPIKIALCDTKSGSIVADGPLSSIKIEICALNGEFNCEHWTADEFIKAKISCPRKDKGQLLKGDTVITLKQGVACIPPNIEFTCNSKRTRSNTYRLGLKDLQSNSNIKEGRSQPFTVKDTRANLKHYPPSPNDEPWRLKHIGKKTSEELSSHGIHTVEDLLQLHESDPCSLRKILGNIPAKRLEEIIKHAHTSVAEVTLKYDEKQSVDNAHRNIEKQGVPNLPASLQPAAQSLHLPTADPGKMQAFSEPSTSAAHDNQIGFGFGFGSSDSLYAICKDEDFTSFLHGMSIF</sequence>
<dbReference type="InterPro" id="IPR046831">
    <property type="entry name" value="Calmodulin_bind_N"/>
</dbReference>
<dbReference type="Pfam" id="PF20451">
    <property type="entry name" value="Calmod_bind_M"/>
    <property type="match status" value="2"/>
</dbReference>
<evidence type="ECO:0000256" key="7">
    <source>
        <dbReference type="ARBA" id="ARBA00023242"/>
    </source>
</evidence>
<evidence type="ECO:0000259" key="9">
    <source>
        <dbReference type="Pfam" id="PF07887"/>
    </source>
</evidence>
<keyword evidence="3" id="KW-0805">Transcription regulation</keyword>
<dbReference type="AlphaFoldDB" id="A0AAN9IQT9"/>
<feature type="domain" description="Calmodulin binding protein C-terminal" evidence="11">
    <location>
        <begin position="279"/>
        <end position="338"/>
    </location>
</feature>
<proteinExistence type="inferred from homology"/>
<keyword evidence="5" id="KW-0010">Activator</keyword>
<dbReference type="InterPro" id="IPR012416">
    <property type="entry name" value="CBP60"/>
</dbReference>
<evidence type="ECO:0008006" key="14">
    <source>
        <dbReference type="Google" id="ProtNLM"/>
    </source>
</evidence>
<evidence type="ECO:0000256" key="5">
    <source>
        <dbReference type="ARBA" id="ARBA00023159"/>
    </source>
</evidence>
<feature type="domain" description="Calmodulin binding protein central" evidence="10">
    <location>
        <begin position="697"/>
        <end position="759"/>
    </location>
</feature>
<dbReference type="EMBL" id="JAYKXN010000005">
    <property type="protein sequence ID" value="KAK7284416.1"/>
    <property type="molecule type" value="Genomic_DNA"/>
</dbReference>
<gene>
    <name evidence="12" type="ORF">RJT34_19162</name>
</gene>
<feature type="domain" description="Calmodulin binding protein central" evidence="10">
    <location>
        <begin position="209"/>
        <end position="272"/>
    </location>
</feature>
<comment type="subcellular location">
    <subcellularLocation>
        <location evidence="1">Nucleus</location>
    </subcellularLocation>
</comment>
<evidence type="ECO:0000256" key="8">
    <source>
        <dbReference type="SAM" id="MobiDB-lite"/>
    </source>
</evidence>
<comment type="caution">
    <text evidence="12">The sequence shown here is derived from an EMBL/GenBank/DDBJ whole genome shotgun (WGS) entry which is preliminary data.</text>
</comment>
<evidence type="ECO:0000259" key="11">
    <source>
        <dbReference type="Pfam" id="PF20452"/>
    </source>
</evidence>
<dbReference type="InterPro" id="IPR046830">
    <property type="entry name" value="Calmod_bind_M"/>
</dbReference>
<feature type="domain" description="Calmodulin binding protein-like N-terminal" evidence="9">
    <location>
        <begin position="542"/>
        <end position="685"/>
    </location>
</feature>
<comment type="similarity">
    <text evidence="2">Belongs to the plant ACBP60 protein family.</text>
</comment>
<organism evidence="12 13">
    <name type="scientific">Clitoria ternatea</name>
    <name type="common">Butterfly pea</name>
    <dbReference type="NCBI Taxonomy" id="43366"/>
    <lineage>
        <taxon>Eukaryota</taxon>
        <taxon>Viridiplantae</taxon>
        <taxon>Streptophyta</taxon>
        <taxon>Embryophyta</taxon>
        <taxon>Tracheophyta</taxon>
        <taxon>Spermatophyta</taxon>
        <taxon>Magnoliopsida</taxon>
        <taxon>eudicotyledons</taxon>
        <taxon>Gunneridae</taxon>
        <taxon>Pentapetalae</taxon>
        <taxon>rosids</taxon>
        <taxon>fabids</taxon>
        <taxon>Fabales</taxon>
        <taxon>Fabaceae</taxon>
        <taxon>Papilionoideae</taxon>
        <taxon>50 kb inversion clade</taxon>
        <taxon>NPAAA clade</taxon>
        <taxon>indigoferoid/millettioid clade</taxon>
        <taxon>Phaseoleae</taxon>
        <taxon>Clitoria</taxon>
    </lineage>
</organism>
<keyword evidence="7" id="KW-0539">Nucleus</keyword>
<dbReference type="PANTHER" id="PTHR31713:SF43">
    <property type="entry name" value="CALMODULIN-BINDING PROTEIN 60 G"/>
    <property type="match status" value="1"/>
</dbReference>
<reference evidence="12 13" key="1">
    <citation type="submission" date="2024-01" db="EMBL/GenBank/DDBJ databases">
        <title>The genomes of 5 underutilized Papilionoideae crops provide insights into root nodulation and disease resistance.</title>
        <authorList>
            <person name="Yuan L."/>
        </authorList>
    </citation>
    <scope>NUCLEOTIDE SEQUENCE [LARGE SCALE GENOMIC DNA]</scope>
    <source>
        <strain evidence="12">LY-2023</strain>
        <tissue evidence="12">Leaf</tissue>
    </source>
</reference>
<evidence type="ECO:0000259" key="10">
    <source>
        <dbReference type="Pfam" id="PF20451"/>
    </source>
</evidence>
<dbReference type="Gene3D" id="1.10.150.20">
    <property type="entry name" value="5' to 3' exonuclease, C-terminal subdomain"/>
    <property type="match status" value="1"/>
</dbReference>
<feature type="domain" description="Calmodulin binding protein-like N-terminal" evidence="9">
    <location>
        <begin position="54"/>
        <end position="196"/>
    </location>
</feature>